<dbReference type="InterPro" id="IPR012349">
    <property type="entry name" value="Split_barrel_FMN-bd"/>
</dbReference>
<gene>
    <name evidence="6" type="ORF">OW157_01645</name>
</gene>
<dbReference type="Gene3D" id="2.30.110.10">
    <property type="entry name" value="Electron Transport, Fmn-binding Protein, Chain A"/>
    <property type="match status" value="1"/>
</dbReference>
<dbReference type="InterPro" id="IPR002563">
    <property type="entry name" value="Flavin_Rdtase-like_dom"/>
</dbReference>
<dbReference type="GO" id="GO:0010181">
    <property type="term" value="F:FMN binding"/>
    <property type="evidence" value="ECO:0007669"/>
    <property type="project" value="InterPro"/>
</dbReference>
<keyword evidence="3" id="KW-0288">FMN</keyword>
<dbReference type="Proteomes" id="UP001146670">
    <property type="component" value="Unassembled WGS sequence"/>
</dbReference>
<dbReference type="AlphaFoldDB" id="A0A9X3FU87"/>
<comment type="cofactor">
    <cofactor evidence="1">
        <name>FMN</name>
        <dbReference type="ChEBI" id="CHEBI:58210"/>
    </cofactor>
</comment>
<evidence type="ECO:0000256" key="1">
    <source>
        <dbReference type="ARBA" id="ARBA00001917"/>
    </source>
</evidence>
<evidence type="ECO:0000313" key="6">
    <source>
        <dbReference type="EMBL" id="MCZ0725269.1"/>
    </source>
</evidence>
<evidence type="ECO:0000256" key="4">
    <source>
        <dbReference type="ARBA" id="ARBA00038054"/>
    </source>
</evidence>
<keyword evidence="2" id="KW-0285">Flavoprotein</keyword>
<evidence type="ECO:0000259" key="5">
    <source>
        <dbReference type="SMART" id="SM00903"/>
    </source>
</evidence>
<dbReference type="PANTHER" id="PTHR33798:SF5">
    <property type="entry name" value="FLAVIN REDUCTASE LIKE DOMAIN-CONTAINING PROTEIN"/>
    <property type="match status" value="1"/>
</dbReference>
<dbReference type="EMBL" id="JAPRFR010000001">
    <property type="protein sequence ID" value="MCZ0725269.1"/>
    <property type="molecule type" value="Genomic_DNA"/>
</dbReference>
<evidence type="ECO:0000256" key="3">
    <source>
        <dbReference type="ARBA" id="ARBA00022643"/>
    </source>
</evidence>
<protein>
    <submittedName>
        <fullName evidence="6">Flavin reductase family protein</fullName>
    </submittedName>
</protein>
<evidence type="ECO:0000256" key="2">
    <source>
        <dbReference type="ARBA" id="ARBA00022630"/>
    </source>
</evidence>
<name>A0A9X3FU87_9LACT</name>
<comment type="similarity">
    <text evidence="4">Belongs to the flavoredoxin family.</text>
</comment>
<proteinExistence type="inferred from homology"/>
<comment type="caution">
    <text evidence="6">The sequence shown here is derived from an EMBL/GenBank/DDBJ whole genome shotgun (WGS) entry which is preliminary data.</text>
</comment>
<evidence type="ECO:0000313" key="7">
    <source>
        <dbReference type="Proteomes" id="UP001146670"/>
    </source>
</evidence>
<keyword evidence="7" id="KW-1185">Reference proteome</keyword>
<dbReference type="RefSeq" id="WP_268751593.1">
    <property type="nucleotide sequence ID" value="NZ_JAPRFQ010000001.1"/>
</dbReference>
<dbReference type="PANTHER" id="PTHR33798">
    <property type="entry name" value="FLAVOPROTEIN OXYGENASE"/>
    <property type="match status" value="1"/>
</dbReference>
<dbReference type="GO" id="GO:0016646">
    <property type="term" value="F:oxidoreductase activity, acting on the CH-NH group of donors, NAD or NADP as acceptor"/>
    <property type="evidence" value="ECO:0007669"/>
    <property type="project" value="UniProtKB-ARBA"/>
</dbReference>
<accession>A0A9X3FU87</accession>
<dbReference type="Pfam" id="PF01613">
    <property type="entry name" value="Flavin_Reduct"/>
    <property type="match status" value="1"/>
</dbReference>
<reference evidence="6" key="1">
    <citation type="submission" date="2022-12" db="EMBL/GenBank/DDBJ databases">
        <title>Description and comparative metabolic analysis of Aerococcus sp. nov., isolated from the feces of a pig.</title>
        <authorList>
            <person name="Chang Y.-H."/>
        </authorList>
    </citation>
    <scope>NUCLEOTIDE SEQUENCE</scope>
    <source>
        <strain evidence="6">YH-aer222</strain>
    </source>
</reference>
<sequence length="210" mass="23568">MTKWHQYRSQDLSSKERHKILTGALAPRPIAWVSSLNQTGDVLNLAPFSFTSVAAKELPLLSLSVLPNSRGQRKDTSRNIIQRKEAVIHVVDEKAIEAMNTSSSSLDPDESELTLINADTITSDYISVPGIDLSPLRMECRLYQHHPMEDYKGNLIGDLFLLEVLAIHLSDKIYNPETGYINYDNYSPVGRLAGNLYSNITPPFTLKRPE</sequence>
<feature type="domain" description="Flavin reductase like" evidence="5">
    <location>
        <begin position="25"/>
        <end position="182"/>
    </location>
</feature>
<dbReference type="SMART" id="SM00903">
    <property type="entry name" value="Flavin_Reduct"/>
    <property type="match status" value="1"/>
</dbReference>
<organism evidence="6 7">
    <name type="scientific">Aerococcus kribbianus</name>
    <dbReference type="NCBI Taxonomy" id="2999064"/>
    <lineage>
        <taxon>Bacteria</taxon>
        <taxon>Bacillati</taxon>
        <taxon>Bacillota</taxon>
        <taxon>Bacilli</taxon>
        <taxon>Lactobacillales</taxon>
        <taxon>Aerococcaceae</taxon>
        <taxon>Aerococcus</taxon>
    </lineage>
</organism>
<dbReference type="SUPFAM" id="SSF50475">
    <property type="entry name" value="FMN-binding split barrel"/>
    <property type="match status" value="1"/>
</dbReference>